<feature type="transmembrane region" description="Helical" evidence="1">
    <location>
        <begin position="119"/>
        <end position="143"/>
    </location>
</feature>
<evidence type="ECO:0000313" key="3">
    <source>
        <dbReference type="Proteomes" id="UP000518904"/>
    </source>
</evidence>
<dbReference type="EMBL" id="JABCLB010002223">
    <property type="protein sequence ID" value="NMU85425.1"/>
    <property type="molecule type" value="Genomic_DNA"/>
</dbReference>
<sequence>MDKNQIAMMMILGVFALTVLLTVWLTKRAKPEKRFFWFVGCSVVVTFLIGIIQAPISIIVSLILLALVKSENDKPLNDVGAGFLVVLGSGVQLAFFGLYMLFGIGGLYWLWLAIQLKSFLMFVVGIFPLSFFITAPVGAYALVFETPNWVVNWFG</sequence>
<proteinExistence type="predicted"/>
<dbReference type="Proteomes" id="UP000518904">
    <property type="component" value="Unassembled WGS sequence"/>
</dbReference>
<evidence type="ECO:0000256" key="1">
    <source>
        <dbReference type="SAM" id="Phobius"/>
    </source>
</evidence>
<reference evidence="2 3" key="1">
    <citation type="submission" date="2020-04" db="EMBL/GenBank/DDBJ databases">
        <title>Whole-genome sequencing of Vibrio spp. from China reveals different genetic environments of blaCTX-M-14 among diverse lineages.</title>
        <authorList>
            <person name="Zheng Z."/>
            <person name="Ye L."/>
            <person name="Chen S."/>
        </authorList>
    </citation>
    <scope>NUCLEOTIDE SEQUENCE [LARGE SCALE GENOMIC DNA]</scope>
    <source>
        <strain evidence="2 3">Vb0551</strain>
    </source>
</reference>
<organism evidence="2 3">
    <name type="scientific">Vibrio parahaemolyticus</name>
    <dbReference type="NCBI Taxonomy" id="670"/>
    <lineage>
        <taxon>Bacteria</taxon>
        <taxon>Pseudomonadati</taxon>
        <taxon>Pseudomonadota</taxon>
        <taxon>Gammaproteobacteria</taxon>
        <taxon>Vibrionales</taxon>
        <taxon>Vibrionaceae</taxon>
        <taxon>Vibrio</taxon>
    </lineage>
</organism>
<accession>A0A7Y0SL12</accession>
<feature type="transmembrane region" description="Helical" evidence="1">
    <location>
        <begin position="79"/>
        <end position="112"/>
    </location>
</feature>
<feature type="transmembrane region" description="Helical" evidence="1">
    <location>
        <begin position="37"/>
        <end position="67"/>
    </location>
</feature>
<keyword evidence="1" id="KW-0472">Membrane</keyword>
<gene>
    <name evidence="2" type="ORF">HKB16_21490</name>
</gene>
<keyword evidence="1" id="KW-0812">Transmembrane</keyword>
<keyword evidence="1" id="KW-1133">Transmembrane helix</keyword>
<comment type="caution">
    <text evidence="2">The sequence shown here is derived from an EMBL/GenBank/DDBJ whole genome shotgun (WGS) entry which is preliminary data.</text>
</comment>
<feature type="transmembrane region" description="Helical" evidence="1">
    <location>
        <begin position="6"/>
        <end position="25"/>
    </location>
</feature>
<protein>
    <submittedName>
        <fullName evidence="2">Uncharacterized protein</fullName>
    </submittedName>
</protein>
<dbReference type="RefSeq" id="WP_141180074.1">
    <property type="nucleotide sequence ID" value="NZ_CP041202.1"/>
</dbReference>
<dbReference type="AlphaFoldDB" id="A0A7Y0SL12"/>
<name>A0A7Y0SL12_VIBPH</name>
<evidence type="ECO:0000313" key="2">
    <source>
        <dbReference type="EMBL" id="NMU85425.1"/>
    </source>
</evidence>